<dbReference type="AlphaFoldDB" id="A0A9N8EU04"/>
<feature type="transmembrane region" description="Helical" evidence="1">
    <location>
        <begin position="40"/>
        <end position="57"/>
    </location>
</feature>
<proteinExistence type="predicted"/>
<dbReference type="SUPFAM" id="SSF52266">
    <property type="entry name" value="SGNH hydrolase"/>
    <property type="match status" value="1"/>
</dbReference>
<keyword evidence="1" id="KW-0812">Transmembrane</keyword>
<evidence type="ECO:0000256" key="1">
    <source>
        <dbReference type="SAM" id="Phobius"/>
    </source>
</evidence>
<gene>
    <name evidence="2" type="ORF">SEMRO_1568_G283020.1</name>
</gene>
<accession>A0A9N8EU04</accession>
<dbReference type="InterPro" id="IPR036514">
    <property type="entry name" value="SGNH_hydro_sf"/>
</dbReference>
<evidence type="ECO:0000313" key="2">
    <source>
        <dbReference type="EMBL" id="CAB9524675.1"/>
    </source>
</evidence>
<comment type="caution">
    <text evidence="2">The sequence shown here is derived from an EMBL/GenBank/DDBJ whole genome shotgun (WGS) entry which is preliminary data.</text>
</comment>
<keyword evidence="1" id="KW-0472">Membrane</keyword>
<evidence type="ECO:0000313" key="3">
    <source>
        <dbReference type="Proteomes" id="UP001153069"/>
    </source>
</evidence>
<dbReference type="EMBL" id="CAICTM010001566">
    <property type="protein sequence ID" value="CAB9524675.1"/>
    <property type="molecule type" value="Genomic_DNA"/>
</dbReference>
<reference evidence="2" key="1">
    <citation type="submission" date="2020-06" db="EMBL/GenBank/DDBJ databases">
        <authorList>
            <consortium name="Plant Systems Biology data submission"/>
        </authorList>
    </citation>
    <scope>NUCLEOTIDE SEQUENCE</scope>
    <source>
        <strain evidence="2">D6</strain>
    </source>
</reference>
<dbReference type="Gene3D" id="3.40.50.1110">
    <property type="entry name" value="SGNH hydrolase"/>
    <property type="match status" value="1"/>
</dbReference>
<dbReference type="OrthoDB" id="10662496at2759"/>
<organism evidence="2 3">
    <name type="scientific">Seminavis robusta</name>
    <dbReference type="NCBI Taxonomy" id="568900"/>
    <lineage>
        <taxon>Eukaryota</taxon>
        <taxon>Sar</taxon>
        <taxon>Stramenopiles</taxon>
        <taxon>Ochrophyta</taxon>
        <taxon>Bacillariophyta</taxon>
        <taxon>Bacillariophyceae</taxon>
        <taxon>Bacillariophycidae</taxon>
        <taxon>Naviculales</taxon>
        <taxon>Naviculaceae</taxon>
        <taxon>Seminavis</taxon>
    </lineage>
</organism>
<protein>
    <submittedName>
        <fullName evidence="2">Uncharacterized protein</fullName>
    </submittedName>
</protein>
<keyword evidence="1" id="KW-1133">Transmembrane helix</keyword>
<dbReference type="Proteomes" id="UP001153069">
    <property type="component" value="Unassembled WGS sequence"/>
</dbReference>
<keyword evidence="3" id="KW-1185">Reference proteome</keyword>
<sequence length="593" mass="66774">MDEGNVELKALVTDDGAKEQQVAGMSATGSTSTCKIPRRVLLLVLAGLVALITLLTLQPTRKPGDQLNNSVLYRHPSTIDDDNTTGELVELNPTSVWHEDIISIHHTPLHSKIVVTFAPNARCPRPYLIGRLSGPALLMITNWTFKPEQIPLDDPHSCVQMPSHTGGATNILTNCVTTMEGTYQLPPKQQQQQQQQQPGSTFFIEVVGLFCQDVYYQLRQHQKQNTTQQFAKWISDDPQAKSLMQYSVTAFCPENSRHHRLTQDHATITIANNITATTTTTTTISNTPLGFWTGTSPLPLHTRWQSTKCFFDRREGQSISPSCYEQVNTERYKPYSFEWNTNKHTQQQQKTTLPLELSAAFQQLPQQRQSSSKEVICFVGASHSGDYYKSAVGLGFKPMGYAPFYGKNEMKNLAKKRKTINPHNLGAGMVGASYPANVTPHLLQTEGVEQQGCNRFVIANGQWPGSFDHGHPDSLWKYYKDVKKMIASLQHWIVDQDHDDVRFYLRSIHYNPLGNPIQSCPPTDWRNPMVIDGYNAVLKQVAQEMHVPFLDTNRWISGPLWDSAPDWCHLSEWVQEVETVFVATSILLPSLSN</sequence>
<name>A0A9N8EU04_9STRA</name>